<dbReference type="RefSeq" id="WP_097245569.1">
    <property type="nucleotide sequence ID" value="NZ_JAMTCV010000015.1"/>
</dbReference>
<dbReference type="Proteomes" id="UP000219565">
    <property type="component" value="Unassembled WGS sequence"/>
</dbReference>
<organism evidence="2 3">
    <name type="scientific">Nocardia amikacinitolerans</name>
    <dbReference type="NCBI Taxonomy" id="756689"/>
    <lineage>
        <taxon>Bacteria</taxon>
        <taxon>Bacillati</taxon>
        <taxon>Actinomycetota</taxon>
        <taxon>Actinomycetes</taxon>
        <taxon>Mycobacteriales</taxon>
        <taxon>Nocardiaceae</taxon>
        <taxon>Nocardia</taxon>
    </lineage>
</organism>
<sequence length="125" mass="13802">MDTVREVAEEGKRLIDLAWLGELTRDDAVHRFVQVGDGMVCPVTAGEIIDDGVRWLDANATRLRFLGWCALLEVPLLGGFAVLSLGLGDYVAALLALALLGGMQFAHRKLIPHPVPIRRPRRVRH</sequence>
<keyword evidence="1" id="KW-1133">Transmembrane helix</keyword>
<protein>
    <submittedName>
        <fullName evidence="2">Uncharacterized protein</fullName>
    </submittedName>
</protein>
<evidence type="ECO:0000313" key="3">
    <source>
        <dbReference type="Proteomes" id="UP000219565"/>
    </source>
</evidence>
<keyword evidence="1" id="KW-0812">Transmembrane</keyword>
<keyword evidence="1" id="KW-0472">Membrane</keyword>
<evidence type="ECO:0000313" key="2">
    <source>
        <dbReference type="EMBL" id="SNY81600.1"/>
    </source>
</evidence>
<gene>
    <name evidence="2" type="ORF">SAMN04244553_3202</name>
</gene>
<evidence type="ECO:0000256" key="1">
    <source>
        <dbReference type="SAM" id="Phobius"/>
    </source>
</evidence>
<feature type="transmembrane region" description="Helical" evidence="1">
    <location>
        <begin position="90"/>
        <end position="111"/>
    </location>
</feature>
<dbReference type="EMBL" id="OBEG01000003">
    <property type="protein sequence ID" value="SNY81600.1"/>
    <property type="molecule type" value="Genomic_DNA"/>
</dbReference>
<accession>A0A285L9H8</accession>
<dbReference type="AlphaFoldDB" id="A0A285L9H8"/>
<feature type="transmembrane region" description="Helical" evidence="1">
    <location>
        <begin position="65"/>
        <end position="84"/>
    </location>
</feature>
<name>A0A285L9H8_9NOCA</name>
<reference evidence="2 3" key="1">
    <citation type="submission" date="2017-09" db="EMBL/GenBank/DDBJ databases">
        <authorList>
            <person name="Ehlers B."/>
            <person name="Leendertz F.H."/>
        </authorList>
    </citation>
    <scope>NUCLEOTIDE SEQUENCE [LARGE SCALE GENOMIC DNA]</scope>
    <source>
        <strain evidence="2 3">DSM 45537</strain>
    </source>
</reference>
<proteinExistence type="predicted"/>
<keyword evidence="3" id="KW-1185">Reference proteome</keyword>
<dbReference type="OrthoDB" id="4552746at2"/>